<feature type="non-terminal residue" evidence="1">
    <location>
        <position position="980"/>
    </location>
</feature>
<dbReference type="AlphaFoldDB" id="A0A1M6LMV1"/>
<protein>
    <recommendedName>
        <fullName evidence="3">YD repeat-containing protein</fullName>
    </recommendedName>
</protein>
<reference evidence="2" key="1">
    <citation type="submission" date="2016-11" db="EMBL/GenBank/DDBJ databases">
        <authorList>
            <person name="Varghese N."/>
            <person name="Submissions S."/>
        </authorList>
    </citation>
    <scope>NUCLEOTIDE SEQUENCE [LARGE SCALE GENOMIC DNA]</scope>
    <source>
        <strain evidence="2">DSM 22623</strain>
    </source>
</reference>
<keyword evidence="2" id="KW-1185">Reference proteome</keyword>
<evidence type="ECO:0000313" key="2">
    <source>
        <dbReference type="Proteomes" id="UP000184432"/>
    </source>
</evidence>
<dbReference type="Gene3D" id="2.180.10.10">
    <property type="entry name" value="RHS repeat-associated core"/>
    <property type="match status" value="1"/>
</dbReference>
<accession>A0A1M6LMV1</accession>
<sequence length="980" mass="110550">FGENTYTLIRCTRPGDNFYPQNTDLCPGVNGPTNGCPASGSDTAEHWNTVKVTSYDITENEIAKTKSYYDDLGKSVQIQTKDYKTNKIWASETRYDHQGRAAIQTLSAPTNDDIPSDFLYRQDFIKNNTNNTFSDADFEAQPENPATVGTQANSLGWYYSQNNSTEPYQDVTQHPYSRTIYSQLNPGAVLKTIGGNKMNGEWKNGYVFSMPAGQELSQSVAFGDSKYNNYKITKTIARDVHGVETVVFTDIDGRTLAAARSGNENGNKPIRYSTITLDQQNFVDIHIPKGTKGIVVKNYLNSELSNSPHFFEVYDLTTEQKITTPFAELPPGLYRIASITLTYNWIPKKVTYPENYYEYSLNEYDKAGRLIASYQPLNKLKSDFQYNALGQLEYTKSPDEGEAWFKYQKDGQIRFSQNSKQKENSFSFSFTNYDQKGRAIESGLFFPKPVTDVFPNINPDNDLPTGIKAERHLTTYDEIPESDINTLPTNYKKPEFLAGNVAKTWNQNTTTWYSYDIYGRVQWIVQNINGLGFKTIDYEYDPITSQVKRVLYQKGASDQFIHRYTYDPVDFNLTMVETSTNGASYVQHAAYEYYETGALKRLNLAQGLQGIDYVYNLNGALKSINHPNLNTTSDPGGDNNDLFGMNIHYYNGDYSRTNTPNPITTTPNGIEQYNGNIKALTWNTKNQNNGNPDTYYYSYDKNNWLTGASFNQNVNEVDPNLEQNETRNQSVTTTENVKATQSIVLLPGFSITATNGRTFSAKIATDGTVLGNADYNVYDITYDANGNIKKLNRNKNTVSGNNAMDKLSYVYKNDKPNQLLRVDDAAGDVSGADDIGDQNGNNYEYNSIGQLTKNNQENITYIYNTNGLVNEIKKNNQTLVKFFYNDKNHRVRKEAYNLSNGNLSYTEHYVRDATGKPLAIYRNGQIVENTIYGANRLGVRKSDGTNLYQLTDHLGNVRAVVGRTNTGQTIGITNATDYYP</sequence>
<dbReference type="Proteomes" id="UP000184432">
    <property type="component" value="Unassembled WGS sequence"/>
</dbReference>
<dbReference type="RefSeq" id="WP_170864662.1">
    <property type="nucleotide sequence ID" value="NZ_FQYP01000022.1"/>
</dbReference>
<feature type="non-terminal residue" evidence="1">
    <location>
        <position position="1"/>
    </location>
</feature>
<proteinExistence type="predicted"/>
<gene>
    <name evidence="1" type="ORF">SAMN04488508_1221</name>
</gene>
<organism evidence="1 2">
    <name type="scientific">Aquimarina spongiae</name>
    <dbReference type="NCBI Taxonomy" id="570521"/>
    <lineage>
        <taxon>Bacteria</taxon>
        <taxon>Pseudomonadati</taxon>
        <taxon>Bacteroidota</taxon>
        <taxon>Flavobacteriia</taxon>
        <taxon>Flavobacteriales</taxon>
        <taxon>Flavobacteriaceae</taxon>
        <taxon>Aquimarina</taxon>
    </lineage>
</organism>
<name>A0A1M6LMV1_9FLAO</name>
<dbReference type="EMBL" id="FQYP01000022">
    <property type="protein sequence ID" value="SHJ72442.1"/>
    <property type="molecule type" value="Genomic_DNA"/>
</dbReference>
<evidence type="ECO:0000313" key="1">
    <source>
        <dbReference type="EMBL" id="SHJ72442.1"/>
    </source>
</evidence>
<dbReference type="STRING" id="570521.SAMN04488508_1221"/>
<evidence type="ECO:0008006" key="3">
    <source>
        <dbReference type="Google" id="ProtNLM"/>
    </source>
</evidence>